<evidence type="ECO:0000256" key="12">
    <source>
        <dbReference type="PROSITE-ProRule" id="PRU00560"/>
    </source>
</evidence>
<dbReference type="InterPro" id="IPR013986">
    <property type="entry name" value="DExx_box_DNA_helicase_dom_sf"/>
</dbReference>
<dbReference type="InterPro" id="IPR027417">
    <property type="entry name" value="P-loop_NTPase"/>
</dbReference>
<evidence type="ECO:0000256" key="3">
    <source>
        <dbReference type="ARBA" id="ARBA00022801"/>
    </source>
</evidence>
<dbReference type="Pfam" id="PF21196">
    <property type="entry name" value="PcrA_UvrD_tudor"/>
    <property type="match status" value="1"/>
</dbReference>
<dbReference type="Proteomes" id="UP000594042">
    <property type="component" value="Chromosome"/>
</dbReference>
<keyword evidence="7" id="KW-0413">Isomerase</keyword>
<dbReference type="EC" id="5.6.2.4" evidence="9"/>
<sequence length="781" mass="89002">MEEFLQDLNESQQQAVLYNEGPSLVIAGAGSGKTRVLTYKIAFLLESGYAPYNILALTFTNKAAREMKERIASIVGGPTAARLWMGTFHSIFSRILRVNADRLGFTSDFTIYDTSDSRSLLKSIIKEKDLDDKIYKPASVQAIISNAKNALITPQAYQVNKDLVESDERAKRPLIKDIYQTYWNRCQKAGVMDFDDLLLYTNILFRDHPDVLERYRQIFRFILVDEYQDTNFAQHLIIHQLSKGHNHICVVGDDAQSIYSFRGANISNILNLKSDYPGCKTFKLERNYRSTQNIVRAANSLIDKNKEQIRKQVYSENAVGNKIDVLSAYSDFEEGYMVANRVSEMKRLSKYAYNDFVILYRTNAQSRIFEEALRKKNIPYRIYGGLSFYQRKEIKDVIAYFRLAINPHDEEAIKRVINYPARGIGDTTLGKIIECGIHNDVSLWQVIATPLEYTLPVNNGTLNKIQKFKELIEEFIDANNKMNAMDIAELIIRRSGIFTEIYANRSPENLSRQENLQELMNGIQEFCSLRQEEGVEEIALTDFLAEISLATDQDEKEDDDSDKVTMMTIHASKGLEFKNVFVVGLEEDLFPAALSKNSERELEEERRLLYVAITRAEENCALSYAATRYRNGQPTAMPPSRFLKDIDPTYLNMPSELKSKQNVEDSIYSFSSRSLGMYSSSRSSFFKREEPVLPSKKQDLPLKSYSPRLKRLDAVNTSSVSGGSVSITGLDVGARIRHDRFGSGIVTEISGEGDNRKIGVEFEQVGKKQLLLKFAKFTIIK</sequence>
<evidence type="ECO:0000256" key="6">
    <source>
        <dbReference type="ARBA" id="ARBA00023125"/>
    </source>
</evidence>
<dbReference type="InterPro" id="IPR014017">
    <property type="entry name" value="DNA_helicase_UvrD-like_C"/>
</dbReference>
<name>A0A7G1HXK0_9BACT</name>
<dbReference type="GO" id="GO:0005524">
    <property type="term" value="F:ATP binding"/>
    <property type="evidence" value="ECO:0007669"/>
    <property type="project" value="UniProtKB-UniRule"/>
</dbReference>
<evidence type="ECO:0000256" key="4">
    <source>
        <dbReference type="ARBA" id="ARBA00022806"/>
    </source>
</evidence>
<evidence type="ECO:0000256" key="10">
    <source>
        <dbReference type="ARBA" id="ARBA00034923"/>
    </source>
</evidence>
<comment type="catalytic activity">
    <reaction evidence="11">
        <text>ATP + H2O = ADP + phosphate + H(+)</text>
        <dbReference type="Rhea" id="RHEA:13065"/>
        <dbReference type="ChEBI" id="CHEBI:15377"/>
        <dbReference type="ChEBI" id="CHEBI:15378"/>
        <dbReference type="ChEBI" id="CHEBI:30616"/>
        <dbReference type="ChEBI" id="CHEBI:43474"/>
        <dbReference type="ChEBI" id="CHEBI:456216"/>
        <dbReference type="EC" id="5.6.2.4"/>
    </reaction>
</comment>
<proteinExistence type="inferred from homology"/>
<dbReference type="GO" id="GO:0016787">
    <property type="term" value="F:hydrolase activity"/>
    <property type="evidence" value="ECO:0007669"/>
    <property type="project" value="UniProtKB-UniRule"/>
</dbReference>
<dbReference type="Pfam" id="PF00580">
    <property type="entry name" value="UvrD-helicase"/>
    <property type="match status" value="1"/>
</dbReference>
<gene>
    <name evidence="15" type="ORF">Cop2CBH44_27980</name>
</gene>
<keyword evidence="6" id="KW-0238">DNA-binding</keyword>
<dbReference type="PROSITE" id="PS51217">
    <property type="entry name" value="UVRD_HELICASE_CTER"/>
    <property type="match status" value="1"/>
</dbReference>
<comment type="catalytic activity">
    <reaction evidence="8">
        <text>Couples ATP hydrolysis with the unwinding of duplex DNA by translocating in the 3'-5' direction.</text>
        <dbReference type="EC" id="5.6.2.4"/>
    </reaction>
</comment>
<feature type="binding site" evidence="12">
    <location>
        <begin position="27"/>
        <end position="34"/>
    </location>
    <ligand>
        <name>ATP</name>
        <dbReference type="ChEBI" id="CHEBI:30616"/>
    </ligand>
</feature>
<evidence type="ECO:0000259" key="14">
    <source>
        <dbReference type="PROSITE" id="PS51217"/>
    </source>
</evidence>
<dbReference type="Gene3D" id="3.40.50.300">
    <property type="entry name" value="P-loop containing nucleotide triphosphate hydrolases"/>
    <property type="match status" value="2"/>
</dbReference>
<evidence type="ECO:0000256" key="11">
    <source>
        <dbReference type="ARBA" id="ARBA00048988"/>
    </source>
</evidence>
<evidence type="ECO:0000256" key="1">
    <source>
        <dbReference type="ARBA" id="ARBA00009922"/>
    </source>
</evidence>
<dbReference type="EMBL" id="AP023322">
    <property type="protein sequence ID" value="BCI64445.1"/>
    <property type="molecule type" value="Genomic_DNA"/>
</dbReference>
<keyword evidence="5 12" id="KW-0067">ATP-binding</keyword>
<dbReference type="PANTHER" id="PTHR11070">
    <property type="entry name" value="UVRD / RECB / PCRA DNA HELICASE FAMILY MEMBER"/>
    <property type="match status" value="1"/>
</dbReference>
<keyword evidence="3 12" id="KW-0378">Hydrolase</keyword>
<keyword evidence="16" id="KW-1185">Reference proteome</keyword>
<dbReference type="SUPFAM" id="SSF52540">
    <property type="entry name" value="P-loop containing nucleoside triphosphate hydrolases"/>
    <property type="match status" value="1"/>
</dbReference>
<dbReference type="GO" id="GO:0043138">
    <property type="term" value="F:3'-5' DNA helicase activity"/>
    <property type="evidence" value="ECO:0007669"/>
    <property type="project" value="UniProtKB-EC"/>
</dbReference>
<dbReference type="Gene3D" id="1.10.10.160">
    <property type="match status" value="1"/>
</dbReference>
<accession>A0A7G1HXK0</accession>
<dbReference type="KEGG" id="copr:Cop2CBH44_27980"/>
<evidence type="ECO:0000256" key="9">
    <source>
        <dbReference type="ARBA" id="ARBA00034808"/>
    </source>
</evidence>
<keyword evidence="4 12" id="KW-0347">Helicase</keyword>
<evidence type="ECO:0000256" key="8">
    <source>
        <dbReference type="ARBA" id="ARBA00034617"/>
    </source>
</evidence>
<dbReference type="Gene3D" id="1.10.486.10">
    <property type="entry name" value="PCRA, domain 4"/>
    <property type="match status" value="1"/>
</dbReference>
<keyword evidence="2 12" id="KW-0547">Nucleotide-binding</keyword>
<dbReference type="GO" id="GO:0000725">
    <property type="term" value="P:recombinational repair"/>
    <property type="evidence" value="ECO:0007669"/>
    <property type="project" value="TreeGrafter"/>
</dbReference>
<protein>
    <recommendedName>
        <fullName evidence="9">DNA 3'-5' helicase</fullName>
        <ecNumber evidence="9">5.6.2.4</ecNumber>
    </recommendedName>
    <alternativeName>
        <fullName evidence="10">DNA 3'-5' helicase II</fullName>
    </alternativeName>
</protein>
<dbReference type="InterPro" id="IPR000212">
    <property type="entry name" value="DNA_helicase_UvrD/REP"/>
</dbReference>
<dbReference type="InterPro" id="IPR014016">
    <property type="entry name" value="UvrD-like_ATP-bd"/>
</dbReference>
<dbReference type="AlphaFoldDB" id="A0A7G1HXK0"/>
<dbReference type="GO" id="GO:0033202">
    <property type="term" value="C:DNA helicase complex"/>
    <property type="evidence" value="ECO:0007669"/>
    <property type="project" value="TreeGrafter"/>
</dbReference>
<evidence type="ECO:0000313" key="15">
    <source>
        <dbReference type="EMBL" id="BCI64445.1"/>
    </source>
</evidence>
<feature type="domain" description="UvrD-like helicase ATP-binding" evidence="13">
    <location>
        <begin position="6"/>
        <end position="291"/>
    </location>
</feature>
<reference evidence="16" key="1">
    <citation type="submission" date="2020-07" db="EMBL/GenBank/DDBJ databases">
        <title>Complete genome sequencing of Coprobacter sp. strain 2CBH44.</title>
        <authorList>
            <person name="Sakamoto M."/>
            <person name="Murakami T."/>
            <person name="Mori H."/>
        </authorList>
    </citation>
    <scope>NUCLEOTIDE SEQUENCE [LARGE SCALE GENOMIC DNA]</scope>
    <source>
        <strain evidence="16">2CBH44</strain>
    </source>
</reference>
<dbReference type="PROSITE" id="PS51198">
    <property type="entry name" value="UVRD_HELICASE_ATP_BIND"/>
    <property type="match status" value="1"/>
</dbReference>
<dbReference type="CDD" id="cd17932">
    <property type="entry name" value="DEXQc_UvrD"/>
    <property type="match status" value="1"/>
</dbReference>
<evidence type="ECO:0000259" key="13">
    <source>
        <dbReference type="PROSITE" id="PS51198"/>
    </source>
</evidence>
<evidence type="ECO:0000256" key="5">
    <source>
        <dbReference type="ARBA" id="ARBA00022840"/>
    </source>
</evidence>
<dbReference type="RefSeq" id="WP_021931808.1">
    <property type="nucleotide sequence ID" value="NZ_AP023322.1"/>
</dbReference>
<dbReference type="GO" id="GO:0003677">
    <property type="term" value="F:DNA binding"/>
    <property type="evidence" value="ECO:0007669"/>
    <property type="project" value="UniProtKB-KW"/>
</dbReference>
<evidence type="ECO:0000256" key="2">
    <source>
        <dbReference type="ARBA" id="ARBA00022741"/>
    </source>
</evidence>
<comment type="similarity">
    <text evidence="1">Belongs to the helicase family. UvrD subfamily.</text>
</comment>
<evidence type="ECO:0000256" key="7">
    <source>
        <dbReference type="ARBA" id="ARBA00023235"/>
    </source>
</evidence>
<organism evidence="15 16">
    <name type="scientific">Coprobacter secundus subsp. similis</name>
    <dbReference type="NCBI Taxonomy" id="2751153"/>
    <lineage>
        <taxon>Bacteria</taxon>
        <taxon>Pseudomonadati</taxon>
        <taxon>Bacteroidota</taxon>
        <taxon>Bacteroidia</taxon>
        <taxon>Bacteroidales</taxon>
        <taxon>Barnesiellaceae</taxon>
        <taxon>Coprobacter</taxon>
    </lineage>
</organism>
<evidence type="ECO:0000313" key="16">
    <source>
        <dbReference type="Proteomes" id="UP000594042"/>
    </source>
</evidence>
<dbReference type="PANTHER" id="PTHR11070:SF2">
    <property type="entry name" value="ATP-DEPENDENT DNA HELICASE SRS2"/>
    <property type="match status" value="1"/>
</dbReference>
<feature type="domain" description="UvrD-like helicase C-terminal" evidence="14">
    <location>
        <begin position="292"/>
        <end position="574"/>
    </location>
</feature>
<dbReference type="Pfam" id="PF13361">
    <property type="entry name" value="UvrD_C"/>
    <property type="match status" value="1"/>
</dbReference>
<dbReference type="GO" id="GO:0005829">
    <property type="term" value="C:cytosol"/>
    <property type="evidence" value="ECO:0007669"/>
    <property type="project" value="TreeGrafter"/>
</dbReference>